<proteinExistence type="predicted"/>
<keyword evidence="3" id="KW-1185">Reference proteome</keyword>
<dbReference type="AlphaFoldDB" id="A0A0H1BIY9"/>
<evidence type="ECO:0000256" key="1">
    <source>
        <dbReference type="SAM" id="MobiDB-lite"/>
    </source>
</evidence>
<feature type="compositionally biased region" description="Basic and acidic residues" evidence="1">
    <location>
        <begin position="63"/>
        <end position="76"/>
    </location>
</feature>
<protein>
    <submittedName>
        <fullName evidence="2">Uncharacterized protein</fullName>
    </submittedName>
</protein>
<organism evidence="2 3">
    <name type="scientific">Blastomyces silverae</name>
    <dbReference type="NCBI Taxonomy" id="2060906"/>
    <lineage>
        <taxon>Eukaryota</taxon>
        <taxon>Fungi</taxon>
        <taxon>Dikarya</taxon>
        <taxon>Ascomycota</taxon>
        <taxon>Pezizomycotina</taxon>
        <taxon>Eurotiomycetes</taxon>
        <taxon>Eurotiomycetidae</taxon>
        <taxon>Onygenales</taxon>
        <taxon>Ajellomycetaceae</taxon>
        <taxon>Blastomyces</taxon>
    </lineage>
</organism>
<gene>
    <name evidence="2" type="ORF">EMPG_15444</name>
</gene>
<evidence type="ECO:0000313" key="3">
    <source>
        <dbReference type="Proteomes" id="UP000053573"/>
    </source>
</evidence>
<dbReference type="Proteomes" id="UP000053573">
    <property type="component" value="Unassembled WGS sequence"/>
</dbReference>
<reference evidence="3" key="1">
    <citation type="journal article" date="2015" name="PLoS Genet.">
        <title>The dynamic genome and transcriptome of the human fungal pathogen Blastomyces and close relative Emmonsia.</title>
        <authorList>
            <person name="Munoz J.F."/>
            <person name="Gauthier G.M."/>
            <person name="Desjardins C.A."/>
            <person name="Gallo J.E."/>
            <person name="Holder J."/>
            <person name="Sullivan T.D."/>
            <person name="Marty A.J."/>
            <person name="Carmen J.C."/>
            <person name="Chen Z."/>
            <person name="Ding L."/>
            <person name="Gujja S."/>
            <person name="Magrini V."/>
            <person name="Misas E."/>
            <person name="Mitreva M."/>
            <person name="Priest M."/>
            <person name="Saif S."/>
            <person name="Whiston E.A."/>
            <person name="Young S."/>
            <person name="Zeng Q."/>
            <person name="Goldman W.E."/>
            <person name="Mardis E.R."/>
            <person name="Taylor J.W."/>
            <person name="McEwen J.G."/>
            <person name="Clay O.K."/>
            <person name="Klein B.S."/>
            <person name="Cuomo C.A."/>
        </authorList>
    </citation>
    <scope>NUCLEOTIDE SEQUENCE [LARGE SCALE GENOMIC DNA]</scope>
    <source>
        <strain evidence="3">UAMH 139</strain>
    </source>
</reference>
<dbReference type="EMBL" id="LDEV01002420">
    <property type="protein sequence ID" value="KLJ09146.1"/>
    <property type="molecule type" value="Genomic_DNA"/>
</dbReference>
<accession>A0A0H1BIY9</accession>
<evidence type="ECO:0000313" key="2">
    <source>
        <dbReference type="EMBL" id="KLJ09146.1"/>
    </source>
</evidence>
<sequence length="76" mass="8299">MAKQSSRTMKSALIGIAAPVKADRGEANVKAEDYRKERQAGSTRIAQPYAAYGSKPATGVHSRMKDETEPIHTRPE</sequence>
<name>A0A0H1BIY9_9EURO</name>
<feature type="region of interest" description="Disordered" evidence="1">
    <location>
        <begin position="52"/>
        <end position="76"/>
    </location>
</feature>
<comment type="caution">
    <text evidence="2">The sequence shown here is derived from an EMBL/GenBank/DDBJ whole genome shotgun (WGS) entry which is preliminary data.</text>
</comment>